<gene>
    <name evidence="2" type="ORF">CONCODRAFT_78984</name>
</gene>
<accession>A0A137P571</accession>
<feature type="signal peptide" evidence="1">
    <location>
        <begin position="1"/>
        <end position="21"/>
    </location>
</feature>
<evidence type="ECO:0000313" key="2">
    <source>
        <dbReference type="EMBL" id="KXN70157.1"/>
    </source>
</evidence>
<dbReference type="InterPro" id="IPR011048">
    <property type="entry name" value="Haem_d1_sf"/>
</dbReference>
<dbReference type="SUPFAM" id="SSF51004">
    <property type="entry name" value="C-terminal (heme d1) domain of cytochrome cd1-nitrite reductase"/>
    <property type="match status" value="1"/>
</dbReference>
<dbReference type="AlphaFoldDB" id="A0A137P571"/>
<name>A0A137P571_CONC2</name>
<dbReference type="EMBL" id="KQ964511">
    <property type="protein sequence ID" value="KXN70157.1"/>
    <property type="molecule type" value="Genomic_DNA"/>
</dbReference>
<dbReference type="Gene3D" id="2.130.10.10">
    <property type="entry name" value="YVTN repeat-like/Quinoprotein amine dehydrogenase"/>
    <property type="match status" value="1"/>
</dbReference>
<evidence type="ECO:0000256" key="1">
    <source>
        <dbReference type="SAM" id="SignalP"/>
    </source>
</evidence>
<keyword evidence="3" id="KW-1185">Reference proteome</keyword>
<keyword evidence="1" id="KW-0732">Signal</keyword>
<dbReference type="OrthoDB" id="5588185at2759"/>
<sequence length="371" mass="40660">MIYKSLIFSLFIGSLTVQASATPSYDQAGNTKRCKVLIRENNLPEAVQTHELVRVPDSKMILISQLSSSTLVKANVKARGVISDSKAHLIGTPDSALHGLAVSALNKGMVWLTLEGDNKLHLIDPKKDDINTPPVILKTIDIPAPGAGPHYVGEYGNDLWVSLKKSGHALRINQFNSSDYDLFKAVPNPIFVAQHPESKLFYSSQDMSSKILKIDPATKITKQIEIPSDIGATPVGLISGANNGIWFVLLGSTTNGTGTFGYLDKDDNIKYFKLSSELAKNASLLHLAFDANIKKNPGLWILSSSIIKKDALDMVIRVDMDPTWSNITKEEVMVLPTQRNAAHRLLPYNDQMFATELATSKIAALKYECDK</sequence>
<protein>
    <recommendedName>
        <fullName evidence="4">Methanethiol oxidase</fullName>
    </recommendedName>
</protein>
<evidence type="ECO:0008006" key="4">
    <source>
        <dbReference type="Google" id="ProtNLM"/>
    </source>
</evidence>
<dbReference type="InterPro" id="IPR015943">
    <property type="entry name" value="WD40/YVTN_repeat-like_dom_sf"/>
</dbReference>
<dbReference type="OMA" id="YPGMMWL"/>
<dbReference type="Proteomes" id="UP000070444">
    <property type="component" value="Unassembled WGS sequence"/>
</dbReference>
<proteinExistence type="predicted"/>
<feature type="chain" id="PRO_5007294496" description="Methanethiol oxidase" evidence="1">
    <location>
        <begin position="22"/>
        <end position="371"/>
    </location>
</feature>
<reference evidence="2 3" key="1">
    <citation type="journal article" date="2015" name="Genome Biol. Evol.">
        <title>Phylogenomic analyses indicate that early fungi evolved digesting cell walls of algal ancestors of land plants.</title>
        <authorList>
            <person name="Chang Y."/>
            <person name="Wang S."/>
            <person name="Sekimoto S."/>
            <person name="Aerts A.L."/>
            <person name="Choi C."/>
            <person name="Clum A."/>
            <person name="LaButti K.M."/>
            <person name="Lindquist E.A."/>
            <person name="Yee Ngan C."/>
            <person name="Ohm R.A."/>
            <person name="Salamov A.A."/>
            <person name="Grigoriev I.V."/>
            <person name="Spatafora J.W."/>
            <person name="Berbee M.L."/>
        </authorList>
    </citation>
    <scope>NUCLEOTIDE SEQUENCE [LARGE SCALE GENOMIC DNA]</scope>
    <source>
        <strain evidence="2 3">NRRL 28638</strain>
    </source>
</reference>
<organism evidence="2 3">
    <name type="scientific">Conidiobolus coronatus (strain ATCC 28846 / CBS 209.66 / NRRL 28638)</name>
    <name type="common">Delacroixia coronata</name>
    <dbReference type="NCBI Taxonomy" id="796925"/>
    <lineage>
        <taxon>Eukaryota</taxon>
        <taxon>Fungi</taxon>
        <taxon>Fungi incertae sedis</taxon>
        <taxon>Zoopagomycota</taxon>
        <taxon>Entomophthoromycotina</taxon>
        <taxon>Entomophthoromycetes</taxon>
        <taxon>Entomophthorales</taxon>
        <taxon>Ancylistaceae</taxon>
        <taxon>Conidiobolus</taxon>
    </lineage>
</organism>
<evidence type="ECO:0000313" key="3">
    <source>
        <dbReference type="Proteomes" id="UP000070444"/>
    </source>
</evidence>